<sequence length="154" mass="17196">MTTMSAQREEDPLQAHRCTIEFGSQIEGLIISFEGIESKNEICEADGMGMGAKERPTSRIPGVLSLDPVDIQLFVLKGDTFFEDWFTQVQAGEIKEGTRNGSIILYDSLNEAVAEWKFEGAWPSKLAYSDLDSQSNDAMKLTVTLVYETFERVS</sequence>
<protein>
    <submittedName>
        <fullName evidence="1">Phage tail protein</fullName>
    </submittedName>
</protein>
<dbReference type="AlphaFoldDB" id="A0A426U1V7"/>
<dbReference type="InterPro" id="IPR011747">
    <property type="entry name" value="CHP02241"/>
</dbReference>
<proteinExistence type="predicted"/>
<reference evidence="1 2" key="1">
    <citation type="submission" date="2018-12" db="EMBL/GenBank/DDBJ databases">
        <title>Genome Sequence of Candidatus Viridilinea halotolerans isolated from saline sulfide-rich spring.</title>
        <authorList>
            <person name="Grouzdev D.S."/>
            <person name="Burganskaya E.I."/>
            <person name="Krutkina M.S."/>
            <person name="Sukhacheva M.V."/>
            <person name="Gorlenko V.M."/>
        </authorList>
    </citation>
    <scope>NUCLEOTIDE SEQUENCE [LARGE SCALE GENOMIC DNA]</scope>
    <source>
        <strain evidence="1">Chok-6</strain>
    </source>
</reference>
<evidence type="ECO:0000313" key="1">
    <source>
        <dbReference type="EMBL" id="RRR73460.1"/>
    </source>
</evidence>
<organism evidence="1 2">
    <name type="scientific">Candidatus Viridilinea halotolerans</name>
    <dbReference type="NCBI Taxonomy" id="2491704"/>
    <lineage>
        <taxon>Bacteria</taxon>
        <taxon>Bacillati</taxon>
        <taxon>Chloroflexota</taxon>
        <taxon>Chloroflexia</taxon>
        <taxon>Chloroflexales</taxon>
        <taxon>Chloroflexineae</taxon>
        <taxon>Oscillochloridaceae</taxon>
        <taxon>Candidatus Viridilinea</taxon>
    </lineage>
</organism>
<dbReference type="EMBL" id="RSAS01000337">
    <property type="protein sequence ID" value="RRR73460.1"/>
    <property type="molecule type" value="Genomic_DNA"/>
</dbReference>
<comment type="caution">
    <text evidence="1">The sequence shown here is derived from an EMBL/GenBank/DDBJ whole genome shotgun (WGS) entry which is preliminary data.</text>
</comment>
<dbReference type="Proteomes" id="UP000280307">
    <property type="component" value="Unassembled WGS sequence"/>
</dbReference>
<dbReference type="Pfam" id="PF06841">
    <property type="entry name" value="Phage_T4_gp19"/>
    <property type="match status" value="1"/>
</dbReference>
<dbReference type="InterPro" id="IPR010667">
    <property type="entry name" value="Phage_T4_Gp19"/>
</dbReference>
<dbReference type="PANTHER" id="PTHR38009:SF1">
    <property type="entry name" value="CONSERVED HYPOTHETICAL PHAGE TAIL PROTEIN"/>
    <property type="match status" value="1"/>
</dbReference>
<name>A0A426U1V7_9CHLR</name>
<gene>
    <name evidence="1" type="ORF">EI684_08705</name>
</gene>
<accession>A0A426U1V7</accession>
<dbReference type="PANTHER" id="PTHR38009">
    <property type="entry name" value="CONSERVED HYPOTHETICAL PHAGE TAIL PROTEIN"/>
    <property type="match status" value="1"/>
</dbReference>
<evidence type="ECO:0000313" key="2">
    <source>
        <dbReference type="Proteomes" id="UP000280307"/>
    </source>
</evidence>
<dbReference type="GO" id="GO:0005198">
    <property type="term" value="F:structural molecule activity"/>
    <property type="evidence" value="ECO:0007669"/>
    <property type="project" value="InterPro"/>
</dbReference>